<organism evidence="1 2">
    <name type="scientific">Stereocaulon virgatum</name>
    <dbReference type="NCBI Taxonomy" id="373712"/>
    <lineage>
        <taxon>Eukaryota</taxon>
        <taxon>Fungi</taxon>
        <taxon>Dikarya</taxon>
        <taxon>Ascomycota</taxon>
        <taxon>Pezizomycotina</taxon>
        <taxon>Lecanoromycetes</taxon>
        <taxon>OSLEUM clade</taxon>
        <taxon>Lecanoromycetidae</taxon>
        <taxon>Lecanorales</taxon>
        <taxon>Lecanorineae</taxon>
        <taxon>Stereocaulaceae</taxon>
        <taxon>Stereocaulon</taxon>
    </lineage>
</organism>
<dbReference type="InterPro" id="IPR024079">
    <property type="entry name" value="MetalloPept_cat_dom_sf"/>
</dbReference>
<proteinExistence type="predicted"/>
<gene>
    <name evidence="1" type="ORF">N7G274_007738</name>
</gene>
<reference evidence="1 2" key="1">
    <citation type="submission" date="2024-09" db="EMBL/GenBank/DDBJ databases">
        <title>Rethinking Asexuality: The Enigmatic Case of Functional Sexual Genes in Lepraria (Stereocaulaceae).</title>
        <authorList>
            <person name="Doellman M."/>
            <person name="Sun Y."/>
            <person name="Barcenas-Pena A."/>
            <person name="Lumbsch H.T."/>
            <person name="Grewe F."/>
        </authorList>
    </citation>
    <scope>NUCLEOTIDE SEQUENCE [LARGE SCALE GENOMIC DNA]</scope>
    <source>
        <strain evidence="1 2">Mercado 3170</strain>
    </source>
</reference>
<comment type="caution">
    <text evidence="1">The sequence shown here is derived from an EMBL/GenBank/DDBJ whole genome shotgun (WGS) entry which is preliminary data.</text>
</comment>
<evidence type="ECO:0000313" key="1">
    <source>
        <dbReference type="EMBL" id="KAL2039466.1"/>
    </source>
</evidence>
<accession>A0ABR4A3D6</accession>
<keyword evidence="2" id="KW-1185">Reference proteome</keyword>
<dbReference type="EMBL" id="JBEFKJ010000025">
    <property type="protein sequence ID" value="KAL2039466.1"/>
    <property type="molecule type" value="Genomic_DNA"/>
</dbReference>
<evidence type="ECO:0000313" key="2">
    <source>
        <dbReference type="Proteomes" id="UP001590950"/>
    </source>
</evidence>
<sequence length="295" mass="32300">MVNQNVVIECQSLPDCPGPAKYKICSLPSNSSSAYVFLWSWNYVFISHACIEDAGIQYGRYPILNCGDNNHEIYKLLNALNSTSLQTAIEDTRASKPSPAFKAFFKDASNADFVRDVLINVTQNVNVPVIANPPILPGPPGFVCVTAEGQVRFQNMGGIQDMTAMRDAYTDCNQQTSAAITLLGARIIIICPRFFDIPALPPPSSSAKSQCLIIDPSHDTRFIGEGESISRFQIWILMNMLVNLYIFRGVGTMLDSLTVNECLGLPASKTITNPQNFVFYMFNGAAQASHGAALR</sequence>
<dbReference type="Proteomes" id="UP001590950">
    <property type="component" value="Unassembled WGS sequence"/>
</dbReference>
<dbReference type="Gene3D" id="3.40.390.10">
    <property type="entry name" value="Collagenase (Catalytic Domain)"/>
    <property type="match status" value="1"/>
</dbReference>
<name>A0ABR4A3D6_9LECA</name>
<protein>
    <submittedName>
        <fullName evidence="1">Uncharacterized protein</fullName>
    </submittedName>
</protein>